<dbReference type="OrthoDB" id="567788at2759"/>
<feature type="transmembrane region" description="Helical" evidence="6">
    <location>
        <begin position="68"/>
        <end position="85"/>
    </location>
</feature>
<dbReference type="Pfam" id="PF02453">
    <property type="entry name" value="Reticulon"/>
    <property type="match status" value="1"/>
</dbReference>
<evidence type="ECO:0000256" key="1">
    <source>
        <dbReference type="ARBA" id="ARBA00004477"/>
    </source>
</evidence>
<dbReference type="Gene3D" id="1.20.5.2480">
    <property type="match status" value="1"/>
</dbReference>
<evidence type="ECO:0000256" key="5">
    <source>
        <dbReference type="ARBA" id="ARBA00023136"/>
    </source>
</evidence>
<dbReference type="PROSITE" id="PS50845">
    <property type="entry name" value="RETICULON"/>
    <property type="match status" value="1"/>
</dbReference>
<accession>A0A8S1E3U0</accession>
<dbReference type="PANTHER" id="PTHR45799">
    <property type="entry name" value="RETICULON-LIKE PROTEIN"/>
    <property type="match status" value="1"/>
</dbReference>
<comment type="subcellular location">
    <subcellularLocation>
        <location evidence="1 6">Endoplasmic reticulum membrane</location>
        <topology evidence="1 6">Multi-pass membrane protein</topology>
    </subcellularLocation>
</comment>
<reference evidence="8 9" key="1">
    <citation type="submission" date="2020-04" db="EMBL/GenBank/DDBJ databases">
        <authorList>
            <person name="Laetsch R D."/>
            <person name="Stevens L."/>
            <person name="Kumar S."/>
            <person name="Blaxter L. M."/>
        </authorList>
    </citation>
    <scope>NUCLEOTIDE SEQUENCE [LARGE SCALE GENOMIC DNA]</scope>
</reference>
<evidence type="ECO:0000256" key="2">
    <source>
        <dbReference type="ARBA" id="ARBA00022692"/>
    </source>
</evidence>
<proteinExistence type="predicted"/>
<keyword evidence="9" id="KW-1185">Reference proteome</keyword>
<keyword evidence="2 6" id="KW-0812">Transmembrane</keyword>
<evidence type="ECO:0000256" key="3">
    <source>
        <dbReference type="ARBA" id="ARBA00022824"/>
    </source>
</evidence>
<dbReference type="PANTHER" id="PTHR45799:SF2">
    <property type="entry name" value="RETICULON-LIKE PROTEIN"/>
    <property type="match status" value="1"/>
</dbReference>
<evidence type="ECO:0000313" key="8">
    <source>
        <dbReference type="EMBL" id="CAB3398274.1"/>
    </source>
</evidence>
<feature type="domain" description="Reticulon" evidence="7">
    <location>
        <begin position="56"/>
        <end position="250"/>
    </location>
</feature>
<dbReference type="GO" id="GO:0005789">
    <property type="term" value="C:endoplasmic reticulum membrane"/>
    <property type="evidence" value="ECO:0007669"/>
    <property type="project" value="UniProtKB-SubCell"/>
</dbReference>
<feature type="transmembrane region" description="Helical" evidence="6">
    <location>
        <begin position="29"/>
        <end position="47"/>
    </location>
</feature>
<name>A0A8S1E3U0_9PELO</name>
<dbReference type="GO" id="GO:0030424">
    <property type="term" value="C:axon"/>
    <property type="evidence" value="ECO:0007669"/>
    <property type="project" value="TreeGrafter"/>
</dbReference>
<keyword evidence="4 6" id="KW-1133">Transmembrane helix</keyword>
<evidence type="ECO:0000256" key="6">
    <source>
        <dbReference type="RuleBase" id="RU363132"/>
    </source>
</evidence>
<keyword evidence="5 6" id="KW-0472">Membrane</keyword>
<keyword evidence="3 6" id="KW-0256">Endoplasmic reticulum</keyword>
<organism evidence="8 9">
    <name type="scientific">Caenorhabditis bovis</name>
    <dbReference type="NCBI Taxonomy" id="2654633"/>
    <lineage>
        <taxon>Eukaryota</taxon>
        <taxon>Metazoa</taxon>
        <taxon>Ecdysozoa</taxon>
        <taxon>Nematoda</taxon>
        <taxon>Chromadorea</taxon>
        <taxon>Rhabditida</taxon>
        <taxon>Rhabditina</taxon>
        <taxon>Rhabditomorpha</taxon>
        <taxon>Rhabditoidea</taxon>
        <taxon>Rhabditidae</taxon>
        <taxon>Peloderinae</taxon>
        <taxon>Caenorhabditis</taxon>
    </lineage>
</organism>
<dbReference type="AlphaFoldDB" id="A0A8S1E3U0"/>
<evidence type="ECO:0000313" key="9">
    <source>
        <dbReference type="Proteomes" id="UP000494206"/>
    </source>
</evidence>
<dbReference type="EMBL" id="CADEPM010000001">
    <property type="protein sequence ID" value="CAB3398274.1"/>
    <property type="molecule type" value="Genomic_DNA"/>
</dbReference>
<evidence type="ECO:0000259" key="7">
    <source>
        <dbReference type="PROSITE" id="PS50845"/>
    </source>
</evidence>
<gene>
    <name evidence="8" type="ORF">CBOVIS_LOCUS1562</name>
</gene>
<sequence>MSKTGAVGRGLYALVAFFVNWTLRIGMNVSLAVSVVMTVYAVTQFSKEALKERKEVLDIIYWRDPKKSAVALSLALIALFVLGKYPILSVLAYTGLGVLAATLGFRIFKTIEAQIKKTGGENPFQEILAEEIALPQEKVHAQADVLVEHGTYLANKLKKIVFVESILESAKFGLILWSLTYIASWFSGFTLALLGVIGVFSIPKIYETNQEVIDANLALVSGHLQNVQNMLEEKLPFLRRPVAAEEKKDQ</sequence>
<dbReference type="InterPro" id="IPR046964">
    <property type="entry name" value="RTN1-4"/>
</dbReference>
<comment type="caution">
    <text evidence="8">The sequence shown here is derived from an EMBL/GenBank/DDBJ whole genome shotgun (WGS) entry which is preliminary data.</text>
</comment>
<protein>
    <recommendedName>
        <fullName evidence="6">Reticulon-like protein</fullName>
    </recommendedName>
</protein>
<dbReference type="InterPro" id="IPR003388">
    <property type="entry name" value="Reticulon"/>
</dbReference>
<feature type="transmembrane region" description="Helical" evidence="6">
    <location>
        <begin position="174"/>
        <end position="200"/>
    </location>
</feature>
<evidence type="ECO:0000256" key="4">
    <source>
        <dbReference type="ARBA" id="ARBA00022989"/>
    </source>
</evidence>
<dbReference type="Proteomes" id="UP000494206">
    <property type="component" value="Unassembled WGS sequence"/>
</dbReference>